<evidence type="ECO:0000313" key="8">
    <source>
        <dbReference type="EMBL" id="RVX42217.1"/>
    </source>
</evidence>
<evidence type="ECO:0000256" key="2">
    <source>
        <dbReference type="ARBA" id="ARBA00010447"/>
    </source>
</evidence>
<dbReference type="InterPro" id="IPR015422">
    <property type="entry name" value="PyrdxlP-dep_Trfase_small"/>
</dbReference>
<dbReference type="PANTHER" id="PTHR43586:SF8">
    <property type="entry name" value="CYSTEINE DESULFURASE 1, CHLOROPLASTIC"/>
    <property type="match status" value="1"/>
</dbReference>
<dbReference type="RefSeq" id="WP_127934327.1">
    <property type="nucleotide sequence ID" value="NZ_SAUN01000001.1"/>
</dbReference>
<dbReference type="AlphaFoldDB" id="A0A438M947"/>
<accession>A0A438M947</accession>
<dbReference type="EMBL" id="SAUN01000001">
    <property type="protein sequence ID" value="RVX42217.1"/>
    <property type="molecule type" value="Genomic_DNA"/>
</dbReference>
<dbReference type="Proteomes" id="UP000284824">
    <property type="component" value="Unassembled WGS sequence"/>
</dbReference>
<evidence type="ECO:0000256" key="3">
    <source>
        <dbReference type="ARBA" id="ARBA00012239"/>
    </source>
</evidence>
<dbReference type="EC" id="2.8.1.7" evidence="3"/>
<name>A0A438M947_9ACTN</name>
<keyword evidence="4" id="KW-0808">Transferase</keyword>
<evidence type="ECO:0000256" key="5">
    <source>
        <dbReference type="ARBA" id="ARBA00022898"/>
    </source>
</evidence>
<sequence length="418" mass="45384">MTSISFDVEKIRKDFPVFSRELPDGRPLVYLDSGNSSQKPELVIETMREHLAMHYSNVGRAMHVLGAESTEAYEGARDKIAGFVGTSSRDEVIFTKNASEALNLVAYSFGNPANTDPRFTLGPGDEIVISEMEHHSNIVPWQMLSQRTGATLKWFGVTDDGRLDLSDDVITERTKIVSVAHQSNVLGTVNPVAELARRAHAVGALIMLDASQSVPHHPVNVTELGADFVAFTGHKMVGPSGIGVLWGRAELLEAMPPFLGGGEMIEAVWMDRSTYAPVPHKFEAGTPPIVEAIGLGAAVDYLTGIGMEAVEAHERELTAYALEALRDVPTLRVIGPETLEGRGGTVSFTLEGIHPHDVGQILDDQFGVAVRVGHHCARPLHLRFGIPATTRASFYLYNTTGEIDALVRGLHHVQKVFA</sequence>
<dbReference type="CDD" id="cd06453">
    <property type="entry name" value="SufS_like"/>
    <property type="match status" value="1"/>
</dbReference>
<evidence type="ECO:0000256" key="6">
    <source>
        <dbReference type="ARBA" id="ARBA00050776"/>
    </source>
</evidence>
<dbReference type="InterPro" id="IPR010970">
    <property type="entry name" value="Cys_dSase_SufS"/>
</dbReference>
<dbReference type="GO" id="GO:0006534">
    <property type="term" value="P:cysteine metabolic process"/>
    <property type="evidence" value="ECO:0007669"/>
    <property type="project" value="InterPro"/>
</dbReference>
<dbReference type="GO" id="GO:0030170">
    <property type="term" value="F:pyridoxal phosphate binding"/>
    <property type="evidence" value="ECO:0007669"/>
    <property type="project" value="InterPro"/>
</dbReference>
<dbReference type="InterPro" id="IPR000192">
    <property type="entry name" value="Aminotrans_V_dom"/>
</dbReference>
<comment type="cofactor">
    <cofactor evidence="1">
        <name>pyridoxal 5'-phosphate</name>
        <dbReference type="ChEBI" id="CHEBI:597326"/>
    </cofactor>
</comment>
<reference evidence="8 9" key="1">
    <citation type="submission" date="2019-01" db="EMBL/GenBank/DDBJ databases">
        <title>Sequencing the genomes of 1000 actinobacteria strains.</title>
        <authorList>
            <person name="Klenk H.-P."/>
        </authorList>
    </citation>
    <scope>NUCLEOTIDE SEQUENCE [LARGE SCALE GENOMIC DNA]</scope>
    <source>
        <strain evidence="8 9">DSM 43925</strain>
    </source>
</reference>
<dbReference type="PANTHER" id="PTHR43586">
    <property type="entry name" value="CYSTEINE DESULFURASE"/>
    <property type="match status" value="1"/>
</dbReference>
<keyword evidence="9" id="KW-1185">Reference proteome</keyword>
<dbReference type="OrthoDB" id="9804366at2"/>
<evidence type="ECO:0000259" key="7">
    <source>
        <dbReference type="Pfam" id="PF00266"/>
    </source>
</evidence>
<comment type="caution">
    <text evidence="8">The sequence shown here is derived from an EMBL/GenBank/DDBJ whole genome shotgun (WGS) entry which is preliminary data.</text>
</comment>
<comment type="catalytic activity">
    <reaction evidence="6">
        <text>(sulfur carrier)-H + L-cysteine = (sulfur carrier)-SH + L-alanine</text>
        <dbReference type="Rhea" id="RHEA:43892"/>
        <dbReference type="Rhea" id="RHEA-COMP:14737"/>
        <dbReference type="Rhea" id="RHEA-COMP:14739"/>
        <dbReference type="ChEBI" id="CHEBI:29917"/>
        <dbReference type="ChEBI" id="CHEBI:35235"/>
        <dbReference type="ChEBI" id="CHEBI:57972"/>
        <dbReference type="ChEBI" id="CHEBI:64428"/>
        <dbReference type="EC" id="2.8.1.7"/>
    </reaction>
</comment>
<dbReference type="NCBIfam" id="TIGR01979">
    <property type="entry name" value="sufS"/>
    <property type="match status" value="1"/>
</dbReference>
<comment type="similarity">
    <text evidence="2">Belongs to the class-V pyridoxal-phosphate-dependent aminotransferase family. Csd subfamily.</text>
</comment>
<feature type="domain" description="Aminotransferase class V" evidence="7">
    <location>
        <begin position="29"/>
        <end position="406"/>
    </location>
</feature>
<dbReference type="GO" id="GO:0031071">
    <property type="term" value="F:cysteine desulfurase activity"/>
    <property type="evidence" value="ECO:0007669"/>
    <property type="project" value="UniProtKB-EC"/>
</dbReference>
<evidence type="ECO:0000313" key="9">
    <source>
        <dbReference type="Proteomes" id="UP000284824"/>
    </source>
</evidence>
<evidence type="ECO:0000256" key="4">
    <source>
        <dbReference type="ARBA" id="ARBA00022679"/>
    </source>
</evidence>
<protein>
    <recommendedName>
        <fullName evidence="3">cysteine desulfurase</fullName>
        <ecNumber evidence="3">2.8.1.7</ecNumber>
    </recommendedName>
</protein>
<evidence type="ECO:0000256" key="1">
    <source>
        <dbReference type="ARBA" id="ARBA00001933"/>
    </source>
</evidence>
<dbReference type="Gene3D" id="3.40.640.10">
    <property type="entry name" value="Type I PLP-dependent aspartate aminotransferase-like (Major domain)"/>
    <property type="match status" value="1"/>
</dbReference>
<dbReference type="SUPFAM" id="SSF53383">
    <property type="entry name" value="PLP-dependent transferases"/>
    <property type="match status" value="1"/>
</dbReference>
<dbReference type="Pfam" id="PF00266">
    <property type="entry name" value="Aminotran_5"/>
    <property type="match status" value="1"/>
</dbReference>
<proteinExistence type="inferred from homology"/>
<dbReference type="InterPro" id="IPR015424">
    <property type="entry name" value="PyrdxlP-dep_Trfase"/>
</dbReference>
<dbReference type="InterPro" id="IPR015421">
    <property type="entry name" value="PyrdxlP-dep_Trfase_major"/>
</dbReference>
<keyword evidence="5" id="KW-0663">Pyridoxal phosphate</keyword>
<dbReference type="Gene3D" id="3.90.1150.10">
    <property type="entry name" value="Aspartate Aminotransferase, domain 1"/>
    <property type="match status" value="1"/>
</dbReference>
<gene>
    <name evidence="8" type="ORF">EDD27_4838</name>
</gene>
<organism evidence="8 9">
    <name type="scientific">Nonomuraea polychroma</name>
    <dbReference type="NCBI Taxonomy" id="46176"/>
    <lineage>
        <taxon>Bacteria</taxon>
        <taxon>Bacillati</taxon>
        <taxon>Actinomycetota</taxon>
        <taxon>Actinomycetes</taxon>
        <taxon>Streptosporangiales</taxon>
        <taxon>Streptosporangiaceae</taxon>
        <taxon>Nonomuraea</taxon>
    </lineage>
</organism>